<organism evidence="1 2">
    <name type="scientific">Prolemur simus</name>
    <name type="common">Greater bamboo lemur</name>
    <name type="synonym">Hapalemur simus</name>
    <dbReference type="NCBI Taxonomy" id="1328070"/>
    <lineage>
        <taxon>Eukaryota</taxon>
        <taxon>Metazoa</taxon>
        <taxon>Chordata</taxon>
        <taxon>Craniata</taxon>
        <taxon>Vertebrata</taxon>
        <taxon>Euteleostomi</taxon>
        <taxon>Mammalia</taxon>
        <taxon>Eutheria</taxon>
        <taxon>Euarchontoglires</taxon>
        <taxon>Primates</taxon>
        <taxon>Strepsirrhini</taxon>
        <taxon>Lemuriformes</taxon>
        <taxon>Lemuridae</taxon>
        <taxon>Prolemur</taxon>
    </lineage>
</organism>
<proteinExistence type="predicted"/>
<accession>A0A8C8YGX6</accession>
<protein>
    <submittedName>
        <fullName evidence="1">Uncharacterized protein</fullName>
    </submittedName>
</protein>
<sequence length="195" mass="21645">MGQGNGHSSNHLLPGSLHLWGEVLAKILCQDNHQNEGFNISWIYLKVFRIHVQPVTVQLTQVGKGALEIIHVLYSFSQGSQHLLAMGLDLRVAHDSRGRGQVAKVVKEPLGPWVDNQDIPSQGFSSSLFHIHLAPQACDNSFLFHCKMNHGVRIGSWSIISDVPEARGLRGLCCLWSLSCFNSVIPIFSLIHSFF</sequence>
<dbReference type="Proteomes" id="UP000694414">
    <property type="component" value="Unplaced"/>
</dbReference>
<dbReference type="GeneTree" id="ENSGT00390000010849"/>
<evidence type="ECO:0000313" key="2">
    <source>
        <dbReference type="Proteomes" id="UP000694414"/>
    </source>
</evidence>
<keyword evidence="2" id="KW-1185">Reference proteome</keyword>
<reference evidence="1" key="1">
    <citation type="submission" date="2025-08" db="UniProtKB">
        <authorList>
            <consortium name="Ensembl"/>
        </authorList>
    </citation>
    <scope>IDENTIFICATION</scope>
</reference>
<name>A0A8C8YGX6_PROSS</name>
<dbReference type="Ensembl" id="ENSPSMT00000000622.1">
    <property type="protein sequence ID" value="ENSPSMP00000000542.1"/>
    <property type="gene ID" value="ENSPSMG00000000437.1"/>
</dbReference>
<evidence type="ECO:0000313" key="1">
    <source>
        <dbReference type="Ensembl" id="ENSPSMP00000000542.1"/>
    </source>
</evidence>
<reference evidence="1" key="2">
    <citation type="submission" date="2025-09" db="UniProtKB">
        <authorList>
            <consortium name="Ensembl"/>
        </authorList>
    </citation>
    <scope>IDENTIFICATION</scope>
</reference>
<dbReference type="AlphaFoldDB" id="A0A8C8YGX6"/>